<reference evidence="11" key="1">
    <citation type="submission" date="2007-11" db="EMBL/GenBank/DDBJ databases">
        <authorList>
            <person name="Fulton L."/>
            <person name="Clifton S."/>
            <person name="Fulton B."/>
            <person name="Xu J."/>
            <person name="Minx P."/>
            <person name="Pepin K.H."/>
            <person name="Johnson M."/>
            <person name="Thiruvilangam P."/>
            <person name="Bhonagiri V."/>
            <person name="Nash W.E."/>
            <person name="Mardis E.R."/>
            <person name="Wilson R.K."/>
        </authorList>
    </citation>
    <scope>NUCLEOTIDE SEQUENCE [LARGE SCALE GENOMIC DNA]</scope>
    <source>
        <strain evidence="11">DSM 14662</strain>
    </source>
</reference>
<dbReference type="NCBIfam" id="TIGR00167">
    <property type="entry name" value="cbbA"/>
    <property type="match status" value="1"/>
</dbReference>
<dbReference type="eggNOG" id="COG0191">
    <property type="taxonomic scope" value="Bacteria"/>
</dbReference>
<evidence type="ECO:0000256" key="3">
    <source>
        <dbReference type="ARBA" id="ARBA00022723"/>
    </source>
</evidence>
<dbReference type="Proteomes" id="UP000004935">
    <property type="component" value="Unassembled WGS sequence"/>
</dbReference>
<dbReference type="PANTHER" id="PTHR30304">
    <property type="entry name" value="D-TAGATOSE-1,6-BISPHOSPHATE ALDOLASE"/>
    <property type="match status" value="1"/>
</dbReference>
<reference evidence="11" key="2">
    <citation type="submission" date="2013-11" db="EMBL/GenBank/DDBJ databases">
        <title>Draft genome sequence of Anaerostipes caccae (DSM 14662).</title>
        <authorList>
            <person name="Sudarsanam P."/>
            <person name="Ley R."/>
            <person name="Guruge J."/>
            <person name="Turnbaugh P.J."/>
            <person name="Mahowald M."/>
            <person name="Liep D."/>
            <person name="Gordon J."/>
        </authorList>
    </citation>
    <scope>NUCLEOTIDE SEQUENCE</scope>
    <source>
        <strain evidence="11">DSM 14662</strain>
    </source>
</reference>
<gene>
    <name evidence="11" type="primary">gatY</name>
    <name evidence="11" type="ORF">ANACAC_01962</name>
</gene>
<organism evidence="11 12">
    <name type="scientific">Anaerostipes caccae (strain DSM 14662 / CCUG 47493 / JCM 13470 / NCIMB 13811 / L1-92)</name>
    <dbReference type="NCBI Taxonomy" id="411490"/>
    <lineage>
        <taxon>Bacteria</taxon>
        <taxon>Bacillati</taxon>
        <taxon>Bacillota</taxon>
        <taxon>Clostridia</taxon>
        <taxon>Lachnospirales</taxon>
        <taxon>Lachnospiraceae</taxon>
        <taxon>Anaerostipes</taxon>
    </lineage>
</organism>
<dbReference type="GO" id="GO:0009025">
    <property type="term" value="F:tagatose-bisphosphate aldolase activity"/>
    <property type="evidence" value="ECO:0007669"/>
    <property type="project" value="UniProtKB-EC"/>
</dbReference>
<feature type="active site" description="Proton donor" evidence="8">
    <location>
        <position position="85"/>
    </location>
</feature>
<evidence type="ECO:0000313" key="11">
    <source>
        <dbReference type="EMBL" id="EDR97355.1"/>
    </source>
</evidence>
<evidence type="ECO:0000256" key="10">
    <source>
        <dbReference type="PIRSR" id="PIRSR001359-3"/>
    </source>
</evidence>
<dbReference type="Pfam" id="PF01116">
    <property type="entry name" value="F_bP_aldolase"/>
    <property type="match status" value="1"/>
</dbReference>
<feature type="binding site" evidence="10">
    <location>
        <position position="137"/>
    </location>
    <ligand>
        <name>Zn(2+)</name>
        <dbReference type="ChEBI" id="CHEBI:29105"/>
        <label>2</label>
    </ligand>
</feature>
<dbReference type="STRING" id="411490.ANACAC_01962"/>
<feature type="binding site" evidence="10">
    <location>
        <position position="211"/>
    </location>
    <ligand>
        <name>Zn(2+)</name>
        <dbReference type="ChEBI" id="CHEBI:29105"/>
        <label>1</label>
        <note>catalytic</note>
    </ligand>
</feature>
<dbReference type="Gene3D" id="3.20.20.70">
    <property type="entry name" value="Aldolase class I"/>
    <property type="match status" value="1"/>
</dbReference>
<dbReference type="CDD" id="cd00947">
    <property type="entry name" value="TBP_aldolase_IIB"/>
    <property type="match status" value="1"/>
</dbReference>
<dbReference type="InterPro" id="IPR000771">
    <property type="entry name" value="FBA_II"/>
</dbReference>
<feature type="binding site" evidence="9">
    <location>
        <position position="184"/>
    </location>
    <ligand>
        <name>dihydroxyacetone phosphate</name>
        <dbReference type="ChEBI" id="CHEBI:57642"/>
    </ligand>
</feature>
<dbReference type="AlphaFoldDB" id="B0MEG7"/>
<evidence type="ECO:0000256" key="8">
    <source>
        <dbReference type="PIRSR" id="PIRSR001359-1"/>
    </source>
</evidence>
<evidence type="ECO:0000256" key="4">
    <source>
        <dbReference type="ARBA" id="ARBA00022833"/>
    </source>
</evidence>
<dbReference type="HOGENOM" id="CLU_040088_0_1_9"/>
<dbReference type="FunFam" id="3.20.20.70:FF:000043">
    <property type="entry name" value="D-tagatose-1,6-bisphosphate aldolase subunit GatY"/>
    <property type="match status" value="1"/>
</dbReference>
<dbReference type="UniPathway" id="UPA00704">
    <property type="reaction ID" value="UER00716"/>
</dbReference>
<dbReference type="SUPFAM" id="SSF51569">
    <property type="entry name" value="Aldolase"/>
    <property type="match status" value="1"/>
</dbReference>
<dbReference type="PIRSF" id="PIRSF001359">
    <property type="entry name" value="F_bP_aldolase_II"/>
    <property type="match status" value="1"/>
</dbReference>
<keyword evidence="3 10" id="KW-0479">Metal-binding</keyword>
<evidence type="ECO:0000256" key="5">
    <source>
        <dbReference type="ARBA" id="ARBA00023239"/>
    </source>
</evidence>
<protein>
    <recommendedName>
        <fullName evidence="2">tagatose-bisphosphate aldolase</fullName>
        <ecNumber evidence="2">4.1.2.40</ecNumber>
    </recommendedName>
    <alternativeName>
        <fullName evidence="7">D-tagatose-bisphosphate aldolase class II</fullName>
    </alternativeName>
    <alternativeName>
        <fullName evidence="6">Tagatose-bisphosphate aldolase</fullName>
    </alternativeName>
</protein>
<dbReference type="GO" id="GO:0008270">
    <property type="term" value="F:zinc ion binding"/>
    <property type="evidence" value="ECO:0007669"/>
    <property type="project" value="InterPro"/>
</dbReference>
<comment type="cofactor">
    <cofactor evidence="10">
        <name>Zn(2+)</name>
        <dbReference type="ChEBI" id="CHEBI:29105"/>
    </cofactor>
    <text evidence="10">Binds 2 Zn(2+) ions per subunit. One is catalytic and the other provides a structural contribution.</text>
</comment>
<evidence type="ECO:0000256" key="9">
    <source>
        <dbReference type="PIRSR" id="PIRSR001359-2"/>
    </source>
</evidence>
<dbReference type="InterPro" id="IPR050246">
    <property type="entry name" value="Class_II_FBP_aldolase"/>
</dbReference>
<name>B0MEG7_ANACD</name>
<evidence type="ECO:0000256" key="1">
    <source>
        <dbReference type="ARBA" id="ARBA00005191"/>
    </source>
</evidence>
<dbReference type="GO" id="GO:2001059">
    <property type="term" value="P:D-tagatose 6-phosphate catabolic process"/>
    <property type="evidence" value="ECO:0007669"/>
    <property type="project" value="UniProtKB-UniPathway"/>
</dbReference>
<dbReference type="InterPro" id="IPR011288">
    <property type="entry name" value="TagBP_ald_KbaY/GatY"/>
</dbReference>
<evidence type="ECO:0000256" key="2">
    <source>
        <dbReference type="ARBA" id="ARBA00012905"/>
    </source>
</evidence>
<dbReference type="EC" id="4.1.2.40" evidence="2"/>
<feature type="binding site" evidence="10">
    <location>
        <position position="86"/>
    </location>
    <ligand>
        <name>Zn(2+)</name>
        <dbReference type="ChEBI" id="CHEBI:29105"/>
        <label>1</label>
        <note>catalytic</note>
    </ligand>
</feature>
<dbReference type="NCBIfam" id="TIGR01858">
    <property type="entry name" value="tag_bisphos_ald"/>
    <property type="match status" value="1"/>
</dbReference>
<evidence type="ECO:0000256" key="7">
    <source>
        <dbReference type="ARBA" id="ARBA00032933"/>
    </source>
</evidence>
<comment type="pathway">
    <text evidence="1">Carbohydrate metabolism; D-tagatose 6-phosphate degradation; D-glyceraldehyde 3-phosphate and glycerone phosphate from D-tagatose 6-phosphate: step 2/2.</text>
</comment>
<dbReference type="NCBIfam" id="NF009374">
    <property type="entry name" value="PRK12737.1"/>
    <property type="match status" value="1"/>
</dbReference>
<sequence>MNMSKMVSTRHMLLDAQEKRYAVPAFNIHNLETIQVVAETSAKLGSPIILAGTPGTFSYANRDYLQAIVETTAKKYNVPVALHLDHHEEFDAIKESIDLGTKSVMIDASSLPYEENIEKVKKVVAYAHLHDVTVEGELGRLGGREDDLVVDEKDSMYTNPAQAADYVARTGIDSLAVAIGTAHGLYKEEPKLDFDRLAEISEEVSVPLVLHGASGVPGDAVRRAIELGICKVNIATELKIPYSQELRKTLVENPEANDPRIYTKEAKEAMAAVVEEKIRMCNSQNRY</sequence>
<feature type="binding site" evidence="10">
    <location>
        <position position="183"/>
    </location>
    <ligand>
        <name>Zn(2+)</name>
        <dbReference type="ChEBI" id="CHEBI:29105"/>
        <label>1</label>
        <note>catalytic</note>
    </ligand>
</feature>
<evidence type="ECO:0000313" key="12">
    <source>
        <dbReference type="Proteomes" id="UP000004935"/>
    </source>
</evidence>
<feature type="binding site" evidence="10">
    <location>
        <position position="107"/>
    </location>
    <ligand>
        <name>Zn(2+)</name>
        <dbReference type="ChEBI" id="CHEBI:29105"/>
        <label>2</label>
    </ligand>
</feature>
<dbReference type="PROSITE" id="PS00806">
    <property type="entry name" value="ALDOLASE_CLASS_II_2"/>
    <property type="match status" value="1"/>
</dbReference>
<feature type="binding site" evidence="9">
    <location>
        <begin position="233"/>
        <end position="236"/>
    </location>
    <ligand>
        <name>dihydroxyacetone phosphate</name>
        <dbReference type="ChEBI" id="CHEBI:57642"/>
    </ligand>
</feature>
<keyword evidence="12" id="KW-1185">Reference proteome</keyword>
<dbReference type="PROSITE" id="PS00602">
    <property type="entry name" value="ALDOLASE_CLASS_II_1"/>
    <property type="match status" value="1"/>
</dbReference>
<dbReference type="InterPro" id="IPR013785">
    <property type="entry name" value="Aldolase_TIM"/>
</dbReference>
<evidence type="ECO:0000256" key="6">
    <source>
        <dbReference type="ARBA" id="ARBA00031246"/>
    </source>
</evidence>
<keyword evidence="5 11" id="KW-0456">Lyase</keyword>
<feature type="binding site" evidence="9">
    <location>
        <begin position="212"/>
        <end position="214"/>
    </location>
    <ligand>
        <name>dihydroxyacetone phosphate</name>
        <dbReference type="ChEBI" id="CHEBI:57642"/>
    </ligand>
</feature>
<proteinExistence type="predicted"/>
<dbReference type="NCBIfam" id="NF006626">
    <property type="entry name" value="PRK09195.1"/>
    <property type="match status" value="1"/>
</dbReference>
<dbReference type="PANTHER" id="PTHR30304:SF0">
    <property type="entry name" value="D-TAGATOSE-1,6-BISPHOSPHATE ALDOLASE SUBUNIT GATY-RELATED"/>
    <property type="match status" value="1"/>
</dbReference>
<dbReference type="EMBL" id="ABAX03000013">
    <property type="protein sequence ID" value="EDR97355.1"/>
    <property type="molecule type" value="Genomic_DNA"/>
</dbReference>
<comment type="caution">
    <text evidence="11">The sequence shown here is derived from an EMBL/GenBank/DDBJ whole genome shotgun (WGS) entry which is preliminary data.</text>
</comment>
<keyword evidence="4 10" id="KW-0862">Zinc</keyword>
<accession>B0MEG7</accession>
<dbReference type="GO" id="GO:0005975">
    <property type="term" value="P:carbohydrate metabolic process"/>
    <property type="evidence" value="ECO:0007669"/>
    <property type="project" value="InterPro"/>
</dbReference>